<dbReference type="Proteomes" id="UP000005446">
    <property type="component" value="Unassembled WGS sequence"/>
</dbReference>
<comment type="caution">
    <text evidence="2">The sequence shown here is derived from an EMBL/GenBank/DDBJ whole genome shotgun (WGS) entry which is preliminary data.</text>
</comment>
<keyword evidence="3" id="KW-1185">Reference proteome</keyword>
<dbReference type="PANTHER" id="PTHR43606:SF2">
    <property type="entry name" value="ALKALINE PHOSPHATASE FAMILY PROTEIN (AFU_ORTHOLOGUE AFUA_5G03860)"/>
    <property type="match status" value="1"/>
</dbReference>
<dbReference type="PANTHER" id="PTHR43606">
    <property type="entry name" value="PHOSPHATASE, PUTATIVE (AFU_ORTHOLOGUE AFUA_6G08710)-RELATED"/>
    <property type="match status" value="1"/>
</dbReference>
<reference evidence="2 3" key="1">
    <citation type="journal article" date="2012" name="Eukaryot. Cell">
        <title>Genome sequence of the fungus Glarea lozoyensis: the first genome sequence of a species from the Helotiaceae family.</title>
        <authorList>
            <person name="Youssar L."/>
            <person name="Gruening B.A."/>
            <person name="Erxleben A."/>
            <person name="Guenther S."/>
            <person name="Huettel W."/>
        </authorList>
    </citation>
    <scope>NUCLEOTIDE SEQUENCE [LARGE SCALE GENOMIC DNA]</scope>
    <source>
        <strain evidence="3">ATCC 74030 / MF5533</strain>
    </source>
</reference>
<dbReference type="OrthoDB" id="2100241at2759"/>
<evidence type="ECO:0000313" key="2">
    <source>
        <dbReference type="EMBL" id="EHK99563.1"/>
    </source>
</evidence>
<organism evidence="2 3">
    <name type="scientific">Glarea lozoyensis (strain ATCC 74030 / MF5533)</name>
    <dbReference type="NCBI Taxonomy" id="1104152"/>
    <lineage>
        <taxon>Eukaryota</taxon>
        <taxon>Fungi</taxon>
        <taxon>Dikarya</taxon>
        <taxon>Ascomycota</taxon>
        <taxon>Pezizomycotina</taxon>
        <taxon>Leotiomycetes</taxon>
        <taxon>Helotiales</taxon>
        <taxon>Helotiaceae</taxon>
        <taxon>Glarea</taxon>
    </lineage>
</organism>
<dbReference type="AlphaFoldDB" id="H0EPJ5"/>
<proteinExistence type="predicted"/>
<dbReference type="InterPro" id="IPR029052">
    <property type="entry name" value="Metallo-depent_PP-like"/>
</dbReference>
<dbReference type="InterPro" id="IPR038607">
    <property type="entry name" value="PhoD-like_sf"/>
</dbReference>
<feature type="domain" description="PhoD-like phosphatase metallophosphatase" evidence="1">
    <location>
        <begin position="12"/>
        <end position="230"/>
    </location>
</feature>
<dbReference type="EMBL" id="AGUE01000112">
    <property type="protein sequence ID" value="EHK99563.1"/>
    <property type="molecule type" value="Genomic_DNA"/>
</dbReference>
<dbReference type="SUPFAM" id="SSF56300">
    <property type="entry name" value="Metallo-dependent phosphatases"/>
    <property type="match status" value="1"/>
</dbReference>
<dbReference type="Pfam" id="PF09423">
    <property type="entry name" value="PhoD"/>
    <property type="match status" value="1"/>
</dbReference>
<dbReference type="InterPro" id="IPR018946">
    <property type="entry name" value="PhoD-like_MPP"/>
</dbReference>
<evidence type="ECO:0000313" key="3">
    <source>
        <dbReference type="Proteomes" id="UP000005446"/>
    </source>
</evidence>
<dbReference type="HOGENOM" id="CLU_763020_0_0_1"/>
<protein>
    <submittedName>
        <fullName evidence="2">Putative Alkaline phosphatase D</fullName>
    </submittedName>
</protein>
<gene>
    <name evidence="2" type="ORF">M7I_4576</name>
</gene>
<dbReference type="InterPro" id="IPR052900">
    <property type="entry name" value="Phospholipid_Metab_Enz"/>
</dbReference>
<sequence length="363" mass="40868">MREVIDSIPGGPQFMLFLGDFIYIDVPKRFGVTTEDYRREYRQVYSSPDWPLVGQNLSWIHVIDDHEIANDWDGNITGVYTAATDPWHNYQTSVNPPKAHQAGRFNTLREDATYFEFTQGPATFFMMDTRTYRDPSNELPVDSPDKSMMGADQLADLLAFLAKPEPKGVKWKIVVSSIPFTKNWRYLHERRIILEAMWDVGLRGGVGVVVLSGDRHEFAATAFPPPAGDNPEIAQMFIEKKVRLTTDLIITINITHQIVDLLITHILPQGTQQLPQLLGSYSFHALARSASESSSSAAAVGAGWRERPPVIMEMNSGIVHGGWWTDDWVGVLKHAPEDQCHASVRWLRQNLTSLTPQAAAKRL</sequence>
<dbReference type="InParanoid" id="H0EPJ5"/>
<accession>H0EPJ5</accession>
<evidence type="ECO:0000259" key="1">
    <source>
        <dbReference type="Pfam" id="PF09423"/>
    </source>
</evidence>
<dbReference type="Gene3D" id="3.60.21.70">
    <property type="entry name" value="PhoD-like phosphatase"/>
    <property type="match status" value="1"/>
</dbReference>
<name>H0EPJ5_GLAL7</name>